<accession>A0A645FLN3</accession>
<name>A0A645FLN3_9ZZZZ</name>
<reference evidence="1" key="1">
    <citation type="submission" date="2019-08" db="EMBL/GenBank/DDBJ databases">
        <authorList>
            <person name="Kucharzyk K."/>
            <person name="Murdoch R.W."/>
            <person name="Higgins S."/>
            <person name="Loffler F."/>
        </authorList>
    </citation>
    <scope>NUCLEOTIDE SEQUENCE</scope>
</reference>
<organism evidence="1">
    <name type="scientific">bioreactor metagenome</name>
    <dbReference type="NCBI Taxonomy" id="1076179"/>
    <lineage>
        <taxon>unclassified sequences</taxon>
        <taxon>metagenomes</taxon>
        <taxon>ecological metagenomes</taxon>
    </lineage>
</organism>
<sequence length="63" mass="6483">MKVTGVPEQIVPAGDAEILTLTGCRGATSMITEFEVAGLPVAQVALLVITQITVSLSCNVLLV</sequence>
<proteinExistence type="predicted"/>
<dbReference type="EMBL" id="VSSQ01062046">
    <property type="protein sequence ID" value="MPN15315.1"/>
    <property type="molecule type" value="Genomic_DNA"/>
</dbReference>
<comment type="caution">
    <text evidence="1">The sequence shown here is derived from an EMBL/GenBank/DDBJ whole genome shotgun (WGS) entry which is preliminary data.</text>
</comment>
<protein>
    <submittedName>
        <fullName evidence="1">Uncharacterized protein</fullName>
    </submittedName>
</protein>
<dbReference type="AlphaFoldDB" id="A0A645FLN3"/>
<evidence type="ECO:0000313" key="1">
    <source>
        <dbReference type="EMBL" id="MPN15315.1"/>
    </source>
</evidence>
<gene>
    <name evidence="1" type="ORF">SDC9_162645</name>
</gene>